<dbReference type="InterPro" id="IPR005184">
    <property type="entry name" value="DUF306_Meta_HslJ"/>
</dbReference>
<proteinExistence type="predicted"/>
<reference evidence="3" key="1">
    <citation type="submission" date="2021-01" db="EMBL/GenBank/DDBJ databases">
        <title>Whole genome shotgun sequence of Virgisporangium ochraceum NBRC 16418.</title>
        <authorList>
            <person name="Komaki H."/>
            <person name="Tamura T."/>
        </authorList>
    </citation>
    <scope>NUCLEOTIDE SEQUENCE</scope>
    <source>
        <strain evidence="3">NBRC 16418</strain>
    </source>
</reference>
<feature type="chain" id="PRO_5038810201" description="DUF306 domain-containing protein" evidence="1">
    <location>
        <begin position="28"/>
        <end position="295"/>
    </location>
</feature>
<dbReference type="EMBL" id="BOPH01000060">
    <property type="protein sequence ID" value="GIJ69324.1"/>
    <property type="molecule type" value="Genomic_DNA"/>
</dbReference>
<accession>A0A8J4EC67</accession>
<dbReference type="Gene3D" id="2.40.128.270">
    <property type="match status" value="1"/>
</dbReference>
<dbReference type="Proteomes" id="UP000635606">
    <property type="component" value="Unassembled WGS sequence"/>
</dbReference>
<gene>
    <name evidence="3" type="ORF">Voc01_042410</name>
</gene>
<dbReference type="AlphaFoldDB" id="A0A8J4EC67"/>
<protein>
    <recommendedName>
        <fullName evidence="2">DUF306 domain-containing protein</fullName>
    </recommendedName>
</protein>
<dbReference type="InterPro" id="IPR038670">
    <property type="entry name" value="HslJ-like_sf"/>
</dbReference>
<keyword evidence="1" id="KW-0732">Signal</keyword>
<name>A0A8J4EC67_9ACTN</name>
<dbReference type="Pfam" id="PF03724">
    <property type="entry name" value="META"/>
    <property type="match status" value="1"/>
</dbReference>
<feature type="domain" description="DUF306" evidence="2">
    <location>
        <begin position="207"/>
        <end position="291"/>
    </location>
</feature>
<evidence type="ECO:0000313" key="4">
    <source>
        <dbReference type="Proteomes" id="UP000635606"/>
    </source>
</evidence>
<evidence type="ECO:0000259" key="2">
    <source>
        <dbReference type="Pfam" id="PF03724"/>
    </source>
</evidence>
<dbReference type="PROSITE" id="PS51257">
    <property type="entry name" value="PROKAR_LIPOPROTEIN"/>
    <property type="match status" value="1"/>
</dbReference>
<evidence type="ECO:0000256" key="1">
    <source>
        <dbReference type="SAM" id="SignalP"/>
    </source>
</evidence>
<feature type="signal peptide" evidence="1">
    <location>
        <begin position="1"/>
        <end position="27"/>
    </location>
</feature>
<organism evidence="3 4">
    <name type="scientific">Virgisporangium ochraceum</name>
    <dbReference type="NCBI Taxonomy" id="65505"/>
    <lineage>
        <taxon>Bacteria</taxon>
        <taxon>Bacillati</taxon>
        <taxon>Actinomycetota</taxon>
        <taxon>Actinomycetes</taxon>
        <taxon>Micromonosporales</taxon>
        <taxon>Micromonosporaceae</taxon>
        <taxon>Virgisporangium</taxon>
    </lineage>
</organism>
<comment type="caution">
    <text evidence="3">The sequence shown here is derived from an EMBL/GenBank/DDBJ whole genome shotgun (WGS) entry which is preliminary data.</text>
</comment>
<sequence length="295" mass="29557">MVALRPRHMRFRIALATALVLTLAACAGDGPQSGSQADPEAGAPAPPAAEGGPLALIGLWTVEDTDEKPGTVLRIAPKKQLSLWRDCGTLNGAWAGADNLFLATLHGGSGGCFANGEPPAQLTPGWLLRANGYKPDGAALALVDQAGAVVARLVAGGKPKVTDGVSPEEAEPPVVTDEDRAALSADTTLPAGLAAVDRNALVGRWVPVSGGATAFVAFQADGVWTGSDGCNGNGGRWAAGPQGTFLATGGPSTLMACDGAAVPTWLSTAAQAGLADGQLVLVDAAGTEVGRLRKS</sequence>
<evidence type="ECO:0000313" key="3">
    <source>
        <dbReference type="EMBL" id="GIJ69324.1"/>
    </source>
</evidence>
<keyword evidence="4" id="KW-1185">Reference proteome</keyword>